<dbReference type="PANTHER" id="PTHR24412:SF497">
    <property type="entry name" value="KELCH-LIKE PROTEIN 18"/>
    <property type="match status" value="1"/>
</dbReference>
<name>A0A0C2CSV5_9BILA</name>
<dbReference type="Pfam" id="PF00651">
    <property type="entry name" value="BTB"/>
    <property type="match status" value="1"/>
</dbReference>
<dbReference type="Gene3D" id="3.30.710.10">
    <property type="entry name" value="Potassium Channel Kv1.1, Chain A"/>
    <property type="match status" value="1"/>
</dbReference>
<dbReference type="PANTHER" id="PTHR24412">
    <property type="entry name" value="KELCH PROTEIN"/>
    <property type="match status" value="1"/>
</dbReference>
<accession>A0A0C2CSV5</accession>
<dbReference type="Pfam" id="PF07707">
    <property type="entry name" value="BACK"/>
    <property type="match status" value="1"/>
</dbReference>
<dbReference type="SMART" id="SM00875">
    <property type="entry name" value="BACK"/>
    <property type="match status" value="1"/>
</dbReference>
<dbReference type="Proteomes" id="UP000054047">
    <property type="component" value="Unassembled WGS sequence"/>
</dbReference>
<evidence type="ECO:0000256" key="1">
    <source>
        <dbReference type="ARBA" id="ARBA00022441"/>
    </source>
</evidence>
<gene>
    <name evidence="4" type="ORF">ANCDUO_17018</name>
</gene>
<feature type="domain" description="BACK" evidence="3">
    <location>
        <begin position="58"/>
        <end position="143"/>
    </location>
</feature>
<evidence type="ECO:0000313" key="4">
    <source>
        <dbReference type="EMBL" id="KIH52872.1"/>
    </source>
</evidence>
<dbReference type="SUPFAM" id="SSF54695">
    <property type="entry name" value="POZ domain"/>
    <property type="match status" value="1"/>
</dbReference>
<keyword evidence="2" id="KW-0677">Repeat</keyword>
<evidence type="ECO:0000259" key="3">
    <source>
        <dbReference type="SMART" id="SM00875"/>
    </source>
</evidence>
<feature type="non-terminal residue" evidence="4">
    <location>
        <position position="1"/>
    </location>
</feature>
<dbReference type="Gene3D" id="1.25.40.420">
    <property type="match status" value="1"/>
</dbReference>
<proteinExistence type="predicted"/>
<keyword evidence="1" id="KW-0880">Kelch repeat</keyword>
<keyword evidence="5" id="KW-1185">Reference proteome</keyword>
<organism evidence="4 5">
    <name type="scientific">Ancylostoma duodenale</name>
    <dbReference type="NCBI Taxonomy" id="51022"/>
    <lineage>
        <taxon>Eukaryota</taxon>
        <taxon>Metazoa</taxon>
        <taxon>Ecdysozoa</taxon>
        <taxon>Nematoda</taxon>
        <taxon>Chromadorea</taxon>
        <taxon>Rhabditida</taxon>
        <taxon>Rhabditina</taxon>
        <taxon>Rhabditomorpha</taxon>
        <taxon>Strongyloidea</taxon>
        <taxon>Ancylostomatidae</taxon>
        <taxon>Ancylostomatinae</taxon>
        <taxon>Ancylostoma</taxon>
    </lineage>
</organism>
<protein>
    <submittedName>
        <fullName evidence="4">BTB And Kelch</fullName>
    </submittedName>
</protein>
<dbReference type="InterPro" id="IPR000210">
    <property type="entry name" value="BTB/POZ_dom"/>
</dbReference>
<dbReference type="InterPro" id="IPR011333">
    <property type="entry name" value="SKP1/BTB/POZ_sf"/>
</dbReference>
<reference evidence="4 5" key="1">
    <citation type="submission" date="2013-12" db="EMBL/GenBank/DDBJ databases">
        <title>Draft genome of the parsitic nematode Ancylostoma duodenale.</title>
        <authorList>
            <person name="Mitreva M."/>
        </authorList>
    </citation>
    <scope>NUCLEOTIDE SEQUENCE [LARGE SCALE GENOMIC DNA]</scope>
    <source>
        <strain evidence="4 5">Zhejiang</strain>
    </source>
</reference>
<sequence>IDYSALSSLISYAYRCCLTVTADNVQIVMMTANYLELKYVMEKCASFICEHLLVVENAIELRTLFLSVGCSSAMQKVDRFIEKNFALVSHNDSFLELSFEDLTELLSKDRLNVVSEKEVFSAAMRWIEYSSDRTDFIGRTLLKMV</sequence>
<dbReference type="OrthoDB" id="5862984at2759"/>
<dbReference type="EMBL" id="KN742598">
    <property type="protein sequence ID" value="KIH52872.1"/>
    <property type="molecule type" value="Genomic_DNA"/>
</dbReference>
<dbReference type="InterPro" id="IPR011705">
    <property type="entry name" value="BACK"/>
</dbReference>
<evidence type="ECO:0000313" key="5">
    <source>
        <dbReference type="Proteomes" id="UP000054047"/>
    </source>
</evidence>
<evidence type="ECO:0000256" key="2">
    <source>
        <dbReference type="ARBA" id="ARBA00022737"/>
    </source>
</evidence>
<dbReference type="AlphaFoldDB" id="A0A0C2CSV5"/>